<protein>
    <recommendedName>
        <fullName evidence="8">Probable membrane transporter protein</fullName>
    </recommendedName>
</protein>
<dbReference type="GO" id="GO:0005886">
    <property type="term" value="C:plasma membrane"/>
    <property type="evidence" value="ECO:0007669"/>
    <property type="project" value="UniProtKB-SubCell"/>
</dbReference>
<evidence type="ECO:0000313" key="10">
    <source>
        <dbReference type="Proteomes" id="UP000194137"/>
    </source>
</evidence>
<gene>
    <name evidence="9" type="ORF">CAK95_04310</name>
</gene>
<feature type="transmembrane region" description="Helical" evidence="8">
    <location>
        <begin position="199"/>
        <end position="221"/>
    </location>
</feature>
<feature type="transmembrane region" description="Helical" evidence="8">
    <location>
        <begin position="227"/>
        <end position="244"/>
    </location>
</feature>
<keyword evidence="7 8" id="KW-0472">Membrane</keyword>
<feature type="transmembrane region" description="Helical" evidence="8">
    <location>
        <begin position="168"/>
        <end position="187"/>
    </location>
</feature>
<reference evidence="9 10" key="1">
    <citation type="submission" date="2017-05" db="EMBL/GenBank/DDBJ databases">
        <title>Full genome sequence of Pseudorhodoplanes sinuspersici.</title>
        <authorList>
            <person name="Dastgheib S.M.M."/>
            <person name="Shavandi M."/>
            <person name="Tirandaz H."/>
        </authorList>
    </citation>
    <scope>NUCLEOTIDE SEQUENCE [LARGE SCALE GENOMIC DNA]</scope>
    <source>
        <strain evidence="9 10">RIPI110</strain>
    </source>
</reference>
<evidence type="ECO:0000256" key="5">
    <source>
        <dbReference type="ARBA" id="ARBA00022692"/>
    </source>
</evidence>
<evidence type="ECO:0000256" key="1">
    <source>
        <dbReference type="ARBA" id="ARBA00004651"/>
    </source>
</evidence>
<keyword evidence="10" id="KW-1185">Reference proteome</keyword>
<evidence type="ECO:0000256" key="3">
    <source>
        <dbReference type="ARBA" id="ARBA00022448"/>
    </source>
</evidence>
<dbReference type="STRING" id="1235591.CAK95_04310"/>
<dbReference type="RefSeq" id="WP_086091181.1">
    <property type="nucleotide sequence ID" value="NZ_CP021112.1"/>
</dbReference>
<evidence type="ECO:0000256" key="2">
    <source>
        <dbReference type="ARBA" id="ARBA00009142"/>
    </source>
</evidence>
<organism evidence="9 10">
    <name type="scientific">Pseudorhodoplanes sinuspersici</name>
    <dbReference type="NCBI Taxonomy" id="1235591"/>
    <lineage>
        <taxon>Bacteria</taxon>
        <taxon>Pseudomonadati</taxon>
        <taxon>Pseudomonadota</taxon>
        <taxon>Alphaproteobacteria</taxon>
        <taxon>Hyphomicrobiales</taxon>
        <taxon>Pseudorhodoplanes</taxon>
    </lineage>
</organism>
<dbReference type="Pfam" id="PF01925">
    <property type="entry name" value="TauE"/>
    <property type="match status" value="1"/>
</dbReference>
<evidence type="ECO:0000313" key="9">
    <source>
        <dbReference type="EMBL" id="ARQ02738.1"/>
    </source>
</evidence>
<keyword evidence="5 8" id="KW-0812">Transmembrane</keyword>
<comment type="similarity">
    <text evidence="2 8">Belongs to the 4-toluene sulfonate uptake permease (TSUP) (TC 2.A.102) family.</text>
</comment>
<feature type="transmembrane region" description="Helical" evidence="8">
    <location>
        <begin position="130"/>
        <end position="148"/>
    </location>
</feature>
<proteinExistence type="inferred from homology"/>
<keyword evidence="6 8" id="KW-1133">Transmembrane helix</keyword>
<dbReference type="AlphaFoldDB" id="A0A1W6ZZM9"/>
<comment type="subcellular location">
    <subcellularLocation>
        <location evidence="1 8">Cell membrane</location>
        <topology evidence="1 8">Multi-pass membrane protein</topology>
    </subcellularLocation>
</comment>
<dbReference type="PANTHER" id="PTHR30269:SF37">
    <property type="entry name" value="MEMBRANE TRANSPORTER PROTEIN"/>
    <property type="match status" value="1"/>
</dbReference>
<evidence type="ECO:0000256" key="4">
    <source>
        <dbReference type="ARBA" id="ARBA00022475"/>
    </source>
</evidence>
<dbReference type="OrthoDB" id="7028171at2"/>
<name>A0A1W6ZZM9_9HYPH</name>
<dbReference type="KEGG" id="psin:CAK95_04310"/>
<sequence>MHLPTDPLFWIVAAIAVTLLGLAKGGFTGVGMVATPMLALIVPPLQAVTLMLPILLLQDVISVWVYRKHWDPWNLKVLIPGGLIGVGLAGLLAAYVPGYVVKLNVGIIGAAFVLWRWFGPKGGDIGIRPSAASGLFWGAMSGFTSTLANAGAPPWQVHMMPQHLPKLIFAGTATMYFAATNFVKVVPYAALGQFNTDNLLISAVLFPLAIATNFIGVWLVRVTPQETFYKIVYVITFVISLELIRSGTTTFLHG</sequence>
<dbReference type="InterPro" id="IPR002781">
    <property type="entry name" value="TM_pro_TauE-like"/>
</dbReference>
<dbReference type="InterPro" id="IPR052017">
    <property type="entry name" value="TSUP"/>
</dbReference>
<dbReference type="PANTHER" id="PTHR30269">
    <property type="entry name" value="TRANSMEMBRANE PROTEIN YFCA"/>
    <property type="match status" value="1"/>
</dbReference>
<feature type="transmembrane region" description="Helical" evidence="8">
    <location>
        <begin position="73"/>
        <end position="93"/>
    </location>
</feature>
<dbReference type="Proteomes" id="UP000194137">
    <property type="component" value="Chromosome"/>
</dbReference>
<accession>A0A1W6ZZM9</accession>
<evidence type="ECO:0000256" key="7">
    <source>
        <dbReference type="ARBA" id="ARBA00023136"/>
    </source>
</evidence>
<evidence type="ECO:0000256" key="8">
    <source>
        <dbReference type="RuleBase" id="RU363041"/>
    </source>
</evidence>
<feature type="transmembrane region" description="Helical" evidence="8">
    <location>
        <begin position="99"/>
        <end position="118"/>
    </location>
</feature>
<evidence type="ECO:0000256" key="6">
    <source>
        <dbReference type="ARBA" id="ARBA00022989"/>
    </source>
</evidence>
<feature type="transmembrane region" description="Helical" evidence="8">
    <location>
        <begin position="47"/>
        <end position="66"/>
    </location>
</feature>
<keyword evidence="3" id="KW-0813">Transport</keyword>
<dbReference type="EMBL" id="CP021112">
    <property type="protein sequence ID" value="ARQ02738.1"/>
    <property type="molecule type" value="Genomic_DNA"/>
</dbReference>
<keyword evidence="4 8" id="KW-1003">Cell membrane</keyword>